<dbReference type="EnsemblMetazoa" id="CLYHEMT008295.1">
    <property type="protein sequence ID" value="CLYHEMP008295.1"/>
    <property type="gene ID" value="CLYHEMG008295"/>
</dbReference>
<feature type="compositionally biased region" description="Low complexity" evidence="4">
    <location>
        <begin position="139"/>
        <end position="148"/>
    </location>
</feature>
<feature type="region of interest" description="Disordered" evidence="4">
    <location>
        <begin position="136"/>
        <end position="164"/>
    </location>
</feature>
<name>A0A7M5V6C4_9CNID</name>
<dbReference type="Pfam" id="PF04201">
    <property type="entry name" value="TPD52"/>
    <property type="match status" value="1"/>
</dbReference>
<feature type="coiled-coil region" evidence="3">
    <location>
        <begin position="33"/>
        <end position="67"/>
    </location>
</feature>
<dbReference type="GO" id="GO:0005737">
    <property type="term" value="C:cytoplasm"/>
    <property type="evidence" value="ECO:0007669"/>
    <property type="project" value="TreeGrafter"/>
</dbReference>
<organism evidence="5 6">
    <name type="scientific">Clytia hemisphaerica</name>
    <dbReference type="NCBI Taxonomy" id="252671"/>
    <lineage>
        <taxon>Eukaryota</taxon>
        <taxon>Metazoa</taxon>
        <taxon>Cnidaria</taxon>
        <taxon>Hydrozoa</taxon>
        <taxon>Hydroidolina</taxon>
        <taxon>Leptothecata</taxon>
        <taxon>Obeliida</taxon>
        <taxon>Clytiidae</taxon>
        <taxon>Clytia</taxon>
    </lineage>
</organism>
<dbReference type="PANTHER" id="PTHR19307:SF14">
    <property type="entry name" value="TUMOR PROTEIN D52"/>
    <property type="match status" value="1"/>
</dbReference>
<proteinExistence type="inferred from homology"/>
<accession>A0A7M5V6C4</accession>
<keyword evidence="2 3" id="KW-0175">Coiled coil</keyword>
<evidence type="ECO:0000256" key="1">
    <source>
        <dbReference type="ARBA" id="ARBA00005702"/>
    </source>
</evidence>
<feature type="region of interest" description="Disordered" evidence="4">
    <location>
        <begin position="1"/>
        <end position="32"/>
    </location>
</feature>
<keyword evidence="6" id="KW-1185">Reference proteome</keyword>
<reference evidence="5" key="1">
    <citation type="submission" date="2021-01" db="UniProtKB">
        <authorList>
            <consortium name="EnsemblMetazoa"/>
        </authorList>
    </citation>
    <scope>IDENTIFICATION</scope>
</reference>
<sequence>MATEERNIENIDLAEESKEVNGVPTDPMTEERREEIIVEVTKLEDEIKTLRQALLRKETQLNNLRTELGETRWARLQNSQAVQKSKQAISDAGNKTSQALKNVGNITASKWQEIKESQRYQNVSERFWSTTGAVKAKLTGTGQTQSQEETNKEPIVDTPTNTSI</sequence>
<evidence type="ECO:0000256" key="3">
    <source>
        <dbReference type="SAM" id="Coils"/>
    </source>
</evidence>
<dbReference type="AlphaFoldDB" id="A0A7M5V6C4"/>
<dbReference type="InterPro" id="IPR007327">
    <property type="entry name" value="TPD52"/>
</dbReference>
<dbReference type="OrthoDB" id="10000687at2759"/>
<protein>
    <submittedName>
        <fullName evidence="5">Uncharacterized protein</fullName>
    </submittedName>
</protein>
<dbReference type="GeneID" id="136799259"/>
<dbReference type="Proteomes" id="UP000594262">
    <property type="component" value="Unplaced"/>
</dbReference>
<dbReference type="RefSeq" id="XP_066912055.1">
    <property type="nucleotide sequence ID" value="XM_067055954.1"/>
</dbReference>
<evidence type="ECO:0000256" key="2">
    <source>
        <dbReference type="ARBA" id="ARBA00023054"/>
    </source>
</evidence>
<feature type="compositionally biased region" description="Basic and acidic residues" evidence="4">
    <location>
        <begin position="1"/>
        <end position="19"/>
    </location>
</feature>
<dbReference type="PANTHER" id="PTHR19307">
    <property type="entry name" value="TUMOR PROTEIN D52"/>
    <property type="match status" value="1"/>
</dbReference>
<evidence type="ECO:0000313" key="5">
    <source>
        <dbReference type="EnsemblMetazoa" id="CLYHEMP008295.1"/>
    </source>
</evidence>
<evidence type="ECO:0000313" key="6">
    <source>
        <dbReference type="Proteomes" id="UP000594262"/>
    </source>
</evidence>
<evidence type="ECO:0000256" key="4">
    <source>
        <dbReference type="SAM" id="MobiDB-lite"/>
    </source>
</evidence>
<comment type="similarity">
    <text evidence="1">Belongs to the TPD52 family.</text>
</comment>